<protein>
    <submittedName>
        <fullName evidence="1">Uncharacterized protein</fullName>
    </submittedName>
</protein>
<evidence type="ECO:0000313" key="2">
    <source>
        <dbReference type="Proteomes" id="UP000015104"/>
    </source>
</evidence>
<reference evidence="2" key="1">
    <citation type="submission" date="2011-08" db="EMBL/GenBank/DDBJ databases">
        <authorList>
            <person name="Rombauts S."/>
        </authorList>
    </citation>
    <scope>NUCLEOTIDE SEQUENCE</scope>
    <source>
        <strain evidence="2">London</strain>
    </source>
</reference>
<keyword evidence="2" id="KW-1185">Reference proteome</keyword>
<sequence length="48" mass="5281">MLVIHTQKHETPLKKHLSMLSFVPDLSVNLGPPPISSDLPCAGQIQVY</sequence>
<evidence type="ECO:0000313" key="1">
    <source>
        <dbReference type="EnsemblMetazoa" id="tetur25g01210.1"/>
    </source>
</evidence>
<dbReference type="Proteomes" id="UP000015104">
    <property type="component" value="Unassembled WGS sequence"/>
</dbReference>
<reference evidence="1" key="2">
    <citation type="submission" date="2015-06" db="UniProtKB">
        <authorList>
            <consortium name="EnsemblMetazoa"/>
        </authorList>
    </citation>
    <scope>IDENTIFICATION</scope>
</reference>
<proteinExistence type="predicted"/>
<name>T1KX58_TETUR</name>
<accession>T1KX58</accession>
<dbReference type="EMBL" id="CAEY01000676">
    <property type="status" value="NOT_ANNOTATED_CDS"/>
    <property type="molecule type" value="Genomic_DNA"/>
</dbReference>
<dbReference type="EnsemblMetazoa" id="tetur25g01210.1">
    <property type="protein sequence ID" value="tetur25g01210.1"/>
    <property type="gene ID" value="tetur25g01210"/>
</dbReference>
<dbReference type="AlphaFoldDB" id="T1KX58"/>
<dbReference type="HOGENOM" id="CLU_3160599_0_0_1"/>
<organism evidence="1 2">
    <name type="scientific">Tetranychus urticae</name>
    <name type="common">Two-spotted spider mite</name>
    <dbReference type="NCBI Taxonomy" id="32264"/>
    <lineage>
        <taxon>Eukaryota</taxon>
        <taxon>Metazoa</taxon>
        <taxon>Ecdysozoa</taxon>
        <taxon>Arthropoda</taxon>
        <taxon>Chelicerata</taxon>
        <taxon>Arachnida</taxon>
        <taxon>Acari</taxon>
        <taxon>Acariformes</taxon>
        <taxon>Trombidiformes</taxon>
        <taxon>Prostigmata</taxon>
        <taxon>Eleutherengona</taxon>
        <taxon>Raphignathae</taxon>
        <taxon>Tetranychoidea</taxon>
        <taxon>Tetranychidae</taxon>
        <taxon>Tetranychus</taxon>
    </lineage>
</organism>